<dbReference type="NCBIfam" id="NF045666">
    <property type="entry name" value="DVU1553_fam_AMP"/>
    <property type="match status" value="1"/>
</dbReference>
<feature type="domain" description="AMP-dependent synthetase/ligase" evidence="1">
    <location>
        <begin position="100"/>
        <end position="291"/>
    </location>
</feature>
<keyword evidence="3" id="KW-1185">Reference proteome</keyword>
<dbReference type="OrthoDB" id="580775at2"/>
<dbReference type="RefSeq" id="WP_135545807.1">
    <property type="nucleotide sequence ID" value="NZ_SPQQ01000002.1"/>
</dbReference>
<gene>
    <name evidence="2" type="ORF">E4K67_07710</name>
</gene>
<reference evidence="2 3" key="1">
    <citation type="submission" date="2019-03" db="EMBL/GenBank/DDBJ databases">
        <title>Draft Genome Sequence of Desulfosporosinus fructosivorans Strain 63.6F, Isolated from Marine Sediment in the Baltic Sea.</title>
        <authorList>
            <person name="Hausmann B."/>
            <person name="Vandieken V."/>
            <person name="Pjevac P."/>
            <person name="Schreck K."/>
            <person name="Herbold C.W."/>
            <person name="Loy A."/>
        </authorList>
    </citation>
    <scope>NUCLEOTIDE SEQUENCE [LARGE SCALE GENOMIC DNA]</scope>
    <source>
        <strain evidence="2 3">63.6F</strain>
    </source>
</reference>
<dbReference type="PANTHER" id="PTHR43845:SF1">
    <property type="entry name" value="BLR5969 PROTEIN"/>
    <property type="match status" value="1"/>
</dbReference>
<proteinExistence type="predicted"/>
<dbReference type="PANTHER" id="PTHR43845">
    <property type="entry name" value="BLR5969 PROTEIN"/>
    <property type="match status" value="1"/>
</dbReference>
<dbReference type="Pfam" id="PF00501">
    <property type="entry name" value="AMP-binding"/>
    <property type="match status" value="1"/>
</dbReference>
<dbReference type="InterPro" id="IPR000873">
    <property type="entry name" value="AMP-dep_synth/lig_dom"/>
</dbReference>
<sequence>MIKTPLDDWISRKTGVQSGTLRRDAIEHYQLIQLRNTITLAKEKSNYYLKSLAAVDPNKIVSFDEFSKLPYTFPQDIKENPLNFVCISPNHIERIVSLQSSGTTGVPKRIFFTKEDQELTIDFFDYGMRNLVGPTDRVLILLPWESPGSVGDLLRIALERMNAYPIPYGPVSNTNEAIQAAVTYQANSIVGIPTQVLSMARHKNGDLLQGKIKSVLLSTDHVPNSISRAIEEKWDCKVFNHYGMTEMGLGGGVQCSARLGYHLREVDLYFEIINPETGEVLPEGELGEVVFTTLTRSGMPLIRYRTGDVSRFISGTCPCGSVLRSMEVVKGRVSGKKRLGKFDISVAELDEVLFSIENVLNYQCEIDERNGKDYLYVNIMKADFNNIDEDVVHHALQKILAVRNEVVKDRLKVVVNIDNQQFEGSNGTAKRQIIDNRKVKVHI</sequence>
<evidence type="ECO:0000313" key="2">
    <source>
        <dbReference type="EMBL" id="TGE39312.1"/>
    </source>
</evidence>
<dbReference type="SUPFAM" id="SSF56801">
    <property type="entry name" value="Acetyl-CoA synthetase-like"/>
    <property type="match status" value="1"/>
</dbReference>
<accession>A0A4Z0R856</accession>
<dbReference type="Gene3D" id="3.40.50.12780">
    <property type="entry name" value="N-terminal domain of ligase-like"/>
    <property type="match status" value="1"/>
</dbReference>
<dbReference type="InterPro" id="IPR042099">
    <property type="entry name" value="ANL_N_sf"/>
</dbReference>
<dbReference type="EMBL" id="SPQQ01000002">
    <property type="protein sequence ID" value="TGE39312.1"/>
    <property type="molecule type" value="Genomic_DNA"/>
</dbReference>
<keyword evidence="2" id="KW-0436">Ligase</keyword>
<evidence type="ECO:0000313" key="3">
    <source>
        <dbReference type="Proteomes" id="UP000298460"/>
    </source>
</evidence>
<name>A0A4Z0R856_9FIRM</name>
<dbReference type="AlphaFoldDB" id="A0A4Z0R856"/>
<protein>
    <submittedName>
        <fullName evidence="2">Phenylacetate--CoA ligase family protein</fullName>
    </submittedName>
</protein>
<comment type="caution">
    <text evidence="2">The sequence shown here is derived from an EMBL/GenBank/DDBJ whole genome shotgun (WGS) entry which is preliminary data.</text>
</comment>
<evidence type="ECO:0000259" key="1">
    <source>
        <dbReference type="Pfam" id="PF00501"/>
    </source>
</evidence>
<dbReference type="Proteomes" id="UP000298460">
    <property type="component" value="Unassembled WGS sequence"/>
</dbReference>
<organism evidence="2 3">
    <name type="scientific">Desulfosporosinus fructosivorans</name>
    <dbReference type="NCBI Taxonomy" id="2018669"/>
    <lineage>
        <taxon>Bacteria</taxon>
        <taxon>Bacillati</taxon>
        <taxon>Bacillota</taxon>
        <taxon>Clostridia</taxon>
        <taxon>Eubacteriales</taxon>
        <taxon>Desulfitobacteriaceae</taxon>
        <taxon>Desulfosporosinus</taxon>
    </lineage>
</organism>
<dbReference type="GO" id="GO:0016874">
    <property type="term" value="F:ligase activity"/>
    <property type="evidence" value="ECO:0007669"/>
    <property type="project" value="UniProtKB-KW"/>
</dbReference>